<organism evidence="1 2">
    <name type="scientific">Filobacillus milosensis</name>
    <dbReference type="NCBI Taxonomy" id="94137"/>
    <lineage>
        <taxon>Bacteria</taxon>
        <taxon>Bacillati</taxon>
        <taxon>Bacillota</taxon>
        <taxon>Bacilli</taxon>
        <taxon>Bacillales</taxon>
        <taxon>Bacillaceae</taxon>
        <taxon>Filobacillus</taxon>
    </lineage>
</organism>
<reference evidence="1 2" key="1">
    <citation type="submission" date="2019-03" db="EMBL/GenBank/DDBJ databases">
        <authorList>
            <person name="He R.-H."/>
        </authorList>
    </citation>
    <scope>NUCLEOTIDE SEQUENCE [LARGE SCALE GENOMIC DNA]</scope>
    <source>
        <strain evidence="2">SH 714</strain>
    </source>
</reference>
<name>A0A4Y8IG63_9BACI</name>
<evidence type="ECO:0008006" key="3">
    <source>
        <dbReference type="Google" id="ProtNLM"/>
    </source>
</evidence>
<dbReference type="OrthoDB" id="2663534at2"/>
<accession>A0A4Y8IG63</accession>
<gene>
    <name evidence="1" type="ORF">E3U55_14585</name>
</gene>
<dbReference type="EMBL" id="SOPW01000019">
    <property type="protein sequence ID" value="TFB14137.1"/>
    <property type="molecule type" value="Genomic_DNA"/>
</dbReference>
<keyword evidence="2" id="KW-1185">Reference proteome</keyword>
<dbReference type="RefSeq" id="WP_134341212.1">
    <property type="nucleotide sequence ID" value="NZ_SOPW01000019.1"/>
</dbReference>
<evidence type="ECO:0000313" key="2">
    <source>
        <dbReference type="Proteomes" id="UP000297975"/>
    </source>
</evidence>
<dbReference type="AlphaFoldDB" id="A0A4Y8IG63"/>
<comment type="caution">
    <text evidence="1">The sequence shown here is derived from an EMBL/GenBank/DDBJ whole genome shotgun (WGS) entry which is preliminary data.</text>
</comment>
<evidence type="ECO:0000313" key="1">
    <source>
        <dbReference type="EMBL" id="TFB14137.1"/>
    </source>
</evidence>
<protein>
    <recommendedName>
        <fullName evidence="3">Lipoprotein</fullName>
    </recommendedName>
</protein>
<proteinExistence type="predicted"/>
<dbReference type="Proteomes" id="UP000297975">
    <property type="component" value="Unassembled WGS sequence"/>
</dbReference>
<sequence length="108" mass="12095">MQKKLSVLLIIFLLAGCIGNKTYTWEIDGVKDHVIYVNCSKELNKTDNDFGVECPIEVTDSTNLIDENGNEFTIKDLNKGNKVKVTLTSSLEIKTKGNYKATKIILLK</sequence>
<dbReference type="PROSITE" id="PS51257">
    <property type="entry name" value="PROKAR_LIPOPROTEIN"/>
    <property type="match status" value="1"/>
</dbReference>